<organism evidence="9 10">
    <name type="scientific">Aciduricibacillus chroicocephali</name>
    <dbReference type="NCBI Taxonomy" id="3054939"/>
    <lineage>
        <taxon>Bacteria</taxon>
        <taxon>Bacillati</taxon>
        <taxon>Bacillota</taxon>
        <taxon>Bacilli</taxon>
        <taxon>Bacillales</taxon>
        <taxon>Bacillaceae</taxon>
        <taxon>Aciduricibacillus</taxon>
    </lineage>
</organism>
<feature type="transmembrane region" description="Helical" evidence="8">
    <location>
        <begin position="128"/>
        <end position="149"/>
    </location>
</feature>
<evidence type="ECO:0000256" key="4">
    <source>
        <dbReference type="ARBA" id="ARBA00022475"/>
    </source>
</evidence>
<name>A0ABY9KWP3_9BACI</name>
<evidence type="ECO:0000256" key="1">
    <source>
        <dbReference type="ARBA" id="ARBA00004651"/>
    </source>
</evidence>
<feature type="transmembrane region" description="Helical" evidence="8">
    <location>
        <begin position="6"/>
        <end position="24"/>
    </location>
</feature>
<dbReference type="InterPro" id="IPR004776">
    <property type="entry name" value="Mem_transp_PIN-like"/>
</dbReference>
<dbReference type="PANTHER" id="PTHR36838:SF1">
    <property type="entry name" value="SLR1864 PROTEIN"/>
    <property type="match status" value="1"/>
</dbReference>
<feature type="transmembrane region" description="Helical" evidence="8">
    <location>
        <begin position="99"/>
        <end position="122"/>
    </location>
</feature>
<comment type="similarity">
    <text evidence="2">Belongs to the auxin efflux carrier (TC 2.A.69) family.</text>
</comment>
<feature type="transmembrane region" description="Helical" evidence="8">
    <location>
        <begin position="234"/>
        <end position="262"/>
    </location>
</feature>
<evidence type="ECO:0000256" key="8">
    <source>
        <dbReference type="SAM" id="Phobius"/>
    </source>
</evidence>
<comment type="subcellular location">
    <subcellularLocation>
        <location evidence="1">Cell membrane</location>
        <topology evidence="1">Multi-pass membrane protein</topology>
    </subcellularLocation>
</comment>
<evidence type="ECO:0000313" key="10">
    <source>
        <dbReference type="Proteomes" id="UP001180087"/>
    </source>
</evidence>
<gene>
    <name evidence="9" type="ORF">QR721_03080</name>
</gene>
<dbReference type="PANTHER" id="PTHR36838">
    <property type="entry name" value="AUXIN EFFLUX CARRIER FAMILY PROTEIN"/>
    <property type="match status" value="1"/>
</dbReference>
<keyword evidence="5 8" id="KW-0812">Transmembrane</keyword>
<keyword evidence="4" id="KW-1003">Cell membrane</keyword>
<evidence type="ECO:0000313" key="9">
    <source>
        <dbReference type="EMBL" id="WLV25230.1"/>
    </source>
</evidence>
<feature type="transmembrane region" description="Helical" evidence="8">
    <location>
        <begin position="36"/>
        <end position="54"/>
    </location>
</feature>
<evidence type="ECO:0000256" key="2">
    <source>
        <dbReference type="ARBA" id="ARBA00010145"/>
    </source>
</evidence>
<evidence type="ECO:0000256" key="7">
    <source>
        <dbReference type="ARBA" id="ARBA00023136"/>
    </source>
</evidence>
<evidence type="ECO:0000256" key="5">
    <source>
        <dbReference type="ARBA" id="ARBA00022692"/>
    </source>
</evidence>
<protein>
    <submittedName>
        <fullName evidence="9">AEC family transporter</fullName>
    </submittedName>
</protein>
<proteinExistence type="inferred from homology"/>
<feature type="transmembrane region" description="Helical" evidence="8">
    <location>
        <begin position="201"/>
        <end position="222"/>
    </location>
</feature>
<dbReference type="Gene3D" id="1.20.1530.20">
    <property type="match status" value="1"/>
</dbReference>
<feature type="transmembrane region" description="Helical" evidence="8">
    <location>
        <begin position="66"/>
        <end position="87"/>
    </location>
</feature>
<keyword evidence="7 8" id="KW-0472">Membrane</keyword>
<evidence type="ECO:0000256" key="6">
    <source>
        <dbReference type="ARBA" id="ARBA00022989"/>
    </source>
</evidence>
<dbReference type="InterPro" id="IPR038770">
    <property type="entry name" value="Na+/solute_symporter_sf"/>
</dbReference>
<feature type="transmembrane region" description="Helical" evidence="8">
    <location>
        <begin position="161"/>
        <end position="181"/>
    </location>
</feature>
<sequence>MAMGNFLSEMTILYLIGLIGFIARKTGLLSKEANQILTQLILHITLPALILFTLDIPFSYSAIGEFSWLVSMSLSAILVATLIGYYMRKRSRLTSKDGAVYESLIIFGNQGFIGYAISYILFKEQGVIYLTMFNVCYLVHIWAYGIYLFTRNTKKIPWRTIWFNPGIISTFIGFIIFLTPFTWPALISSSLETTGKMTIPLSMIVIGSLIASVPLSSLPNILKNRLLWKATVLRLLIIPLFLLPFILLPVPLTLLIIAVLVTGMPSAPTVSLYAQKYGGDTAFASAGTLLTTLLCIGTLPFLHMLIQILQAFR</sequence>
<accession>A0ABY9KWP3</accession>
<dbReference type="EMBL" id="CP129113">
    <property type="protein sequence ID" value="WLV25230.1"/>
    <property type="molecule type" value="Genomic_DNA"/>
</dbReference>
<keyword evidence="6 8" id="KW-1133">Transmembrane helix</keyword>
<reference evidence="9" key="1">
    <citation type="submission" date="2023-06" db="EMBL/GenBank/DDBJ databases">
        <title>A Treasure from Seagulls: Isolation and Description of Aciduricobacillus qingdaonensis gen. nov., sp. nov., a Rare Obligately Uric Acid-utilizing Member in the Family Bacillaceae.</title>
        <authorList>
            <person name="Liu W."/>
            <person name="Wang B."/>
        </authorList>
    </citation>
    <scope>NUCLEOTIDE SEQUENCE</scope>
    <source>
        <strain evidence="9">44XB</strain>
    </source>
</reference>
<dbReference type="Pfam" id="PF03547">
    <property type="entry name" value="Mem_trans"/>
    <property type="match status" value="1"/>
</dbReference>
<feature type="transmembrane region" description="Helical" evidence="8">
    <location>
        <begin position="282"/>
        <end position="306"/>
    </location>
</feature>
<keyword evidence="10" id="KW-1185">Reference proteome</keyword>
<keyword evidence="3" id="KW-0813">Transport</keyword>
<dbReference type="Proteomes" id="UP001180087">
    <property type="component" value="Chromosome"/>
</dbReference>
<evidence type="ECO:0000256" key="3">
    <source>
        <dbReference type="ARBA" id="ARBA00022448"/>
    </source>
</evidence>
<dbReference type="RefSeq" id="WP_348029015.1">
    <property type="nucleotide sequence ID" value="NZ_CP129113.1"/>
</dbReference>